<dbReference type="SMART" id="SM00028">
    <property type="entry name" value="TPR"/>
    <property type="match status" value="3"/>
</dbReference>
<accession>A0A8R1UJN6</accession>
<evidence type="ECO:0000256" key="4">
    <source>
        <dbReference type="ARBA" id="ARBA00022685"/>
    </source>
</evidence>
<evidence type="ECO:0000256" key="3">
    <source>
        <dbReference type="ARBA" id="ARBA00022525"/>
    </source>
</evidence>
<dbReference type="InterPro" id="IPR051041">
    <property type="entry name" value="FMRFamide-related_np"/>
</dbReference>
<dbReference type="Gene3D" id="1.25.40.10">
    <property type="entry name" value="Tetratricopeptide repeat domain"/>
    <property type="match status" value="1"/>
</dbReference>
<dbReference type="AlphaFoldDB" id="A0A2A6CA70"/>
<dbReference type="Pfam" id="PF21033">
    <property type="entry name" value="RMD1-3"/>
    <property type="match status" value="1"/>
</dbReference>
<comment type="similarity">
    <text evidence="2">Belongs to the FARP (FMRFamide related peptide) family.</text>
</comment>
<proteinExistence type="inferred from homology"/>
<accession>A0A2A6CA70</accession>
<dbReference type="Pfam" id="PF01581">
    <property type="entry name" value="FARP"/>
    <property type="match status" value="3"/>
</dbReference>
<evidence type="ECO:0000313" key="7">
    <source>
        <dbReference type="EnsemblMetazoa" id="PPA28847.1"/>
    </source>
</evidence>
<dbReference type="PANTHER" id="PTHR20986">
    <property type="entry name" value="FMRFAMIDE-RELATED PEPTIDES"/>
    <property type="match status" value="1"/>
</dbReference>
<dbReference type="Proteomes" id="UP000005239">
    <property type="component" value="Unassembled WGS sequence"/>
</dbReference>
<organism evidence="7 8">
    <name type="scientific">Pristionchus pacificus</name>
    <name type="common">Parasitic nematode worm</name>
    <dbReference type="NCBI Taxonomy" id="54126"/>
    <lineage>
        <taxon>Eukaryota</taxon>
        <taxon>Metazoa</taxon>
        <taxon>Ecdysozoa</taxon>
        <taxon>Nematoda</taxon>
        <taxon>Chromadorea</taxon>
        <taxon>Rhabditida</taxon>
        <taxon>Rhabditina</taxon>
        <taxon>Diplogasteromorpha</taxon>
        <taxon>Diplogasteroidea</taxon>
        <taxon>Neodiplogasteridae</taxon>
        <taxon>Pristionchus</taxon>
    </lineage>
</organism>
<reference evidence="7" key="2">
    <citation type="submission" date="2022-06" db="UniProtKB">
        <authorList>
            <consortium name="EnsemblMetazoa"/>
        </authorList>
    </citation>
    <scope>IDENTIFICATION</scope>
    <source>
        <strain evidence="7">PS312</strain>
    </source>
</reference>
<keyword evidence="6" id="KW-0527">Neuropeptide</keyword>
<reference evidence="8" key="1">
    <citation type="journal article" date="2008" name="Nat. Genet.">
        <title>The Pristionchus pacificus genome provides a unique perspective on nematode lifestyle and parasitism.</title>
        <authorList>
            <person name="Dieterich C."/>
            <person name="Clifton S.W."/>
            <person name="Schuster L.N."/>
            <person name="Chinwalla A."/>
            <person name="Delehaunty K."/>
            <person name="Dinkelacker I."/>
            <person name="Fulton L."/>
            <person name="Fulton R."/>
            <person name="Godfrey J."/>
            <person name="Minx P."/>
            <person name="Mitreva M."/>
            <person name="Roeseler W."/>
            <person name="Tian H."/>
            <person name="Witte H."/>
            <person name="Yang S.P."/>
            <person name="Wilson R.K."/>
            <person name="Sommer R.J."/>
        </authorList>
    </citation>
    <scope>NUCLEOTIDE SEQUENCE [LARGE SCALE GENOMIC DNA]</scope>
    <source>
        <strain evidence="8">PS312</strain>
    </source>
</reference>
<dbReference type="EnsemblMetazoa" id="PPA28847.1">
    <property type="protein sequence ID" value="PPA28847.1"/>
    <property type="gene ID" value="WBGene00118401"/>
</dbReference>
<evidence type="ECO:0000256" key="5">
    <source>
        <dbReference type="ARBA" id="ARBA00022815"/>
    </source>
</evidence>
<evidence type="ECO:0000256" key="1">
    <source>
        <dbReference type="ARBA" id="ARBA00004613"/>
    </source>
</evidence>
<evidence type="ECO:0000313" key="8">
    <source>
        <dbReference type="Proteomes" id="UP000005239"/>
    </source>
</evidence>
<dbReference type="InterPro" id="IPR011990">
    <property type="entry name" value="TPR-like_helical_dom_sf"/>
</dbReference>
<sequence length="394" mass="44004">MKSVIALLFIASIAITYGQDDFAGDVAKRKSAYMRFGRSDPQMMGEMEKRKSAYMRFGKRSDPSLVEPMEGEMADSEMVNEMEKRKSPYMRFGKRKSAYMRFGKRSAPEEEGIDMEKRKSAYMRYRMFRRAAATFGRVATGVAGVQVAAAATVALTDKELSKKPEWYQIAVRSIEDALKRTSKYGYIESAASLEEAHEALVKVGDLHNTEIQWRIARILFEKAELSKNHDEVLHLLHEAKDHAKKALAVEPAKGSAGAHKWYALILTRLAKLEKKPEYESEAVKHLEKAVTVDPKDPYALHLLGVTQYNNKDYSAAVATFQKAEAIKAGFSASNLYYLGAAQKDAGKKNDAIVTLKAAVQANPKNRFDGKARSQAKNALAGLGLKPEEYEVEDL</sequence>
<dbReference type="PROSITE" id="PS50005">
    <property type="entry name" value="TPR"/>
    <property type="match status" value="2"/>
</dbReference>
<keyword evidence="4" id="KW-0165">Cleavage on pair of basic residues</keyword>
<name>A0A2A6CA70_PRIPA</name>
<dbReference type="InterPro" id="IPR002544">
    <property type="entry name" value="FMRFamid-related_peptide-like"/>
</dbReference>
<keyword evidence="5" id="KW-0027">Amidation</keyword>
<dbReference type="PANTHER" id="PTHR20986:SF14">
    <property type="entry name" value="FMRFAMIDE-LIKE NEUROPEPTIDES 6"/>
    <property type="match status" value="1"/>
</dbReference>
<dbReference type="InterPro" id="IPR019734">
    <property type="entry name" value="TPR_rpt"/>
</dbReference>
<protein>
    <submittedName>
        <fullName evidence="7">Tetratricopeptide repeat-containing protein</fullName>
    </submittedName>
</protein>
<dbReference type="GO" id="GO:0005576">
    <property type="term" value="C:extracellular region"/>
    <property type="evidence" value="ECO:0007669"/>
    <property type="project" value="UniProtKB-SubCell"/>
</dbReference>
<keyword evidence="3" id="KW-0964">Secreted</keyword>
<gene>
    <name evidence="7" type="primary">WBGene00118401</name>
</gene>
<dbReference type="SUPFAM" id="SSF48452">
    <property type="entry name" value="TPR-like"/>
    <property type="match status" value="1"/>
</dbReference>
<evidence type="ECO:0000256" key="2">
    <source>
        <dbReference type="ARBA" id="ARBA00006356"/>
    </source>
</evidence>
<dbReference type="InterPro" id="IPR049039">
    <property type="entry name" value="RMD1-3_a_helical_rpt"/>
</dbReference>
<comment type="subcellular location">
    <subcellularLocation>
        <location evidence="1">Secreted</location>
    </subcellularLocation>
</comment>
<dbReference type="GO" id="GO:0007218">
    <property type="term" value="P:neuropeptide signaling pathway"/>
    <property type="evidence" value="ECO:0007669"/>
    <property type="project" value="UniProtKB-KW"/>
</dbReference>
<keyword evidence="8" id="KW-1185">Reference proteome</keyword>
<evidence type="ECO:0000256" key="6">
    <source>
        <dbReference type="ARBA" id="ARBA00023320"/>
    </source>
</evidence>